<keyword evidence="2" id="KW-1185">Reference proteome</keyword>
<name>A0AAV7L328_PLEWA</name>
<sequence>MNTCTYGSLCALVTACHAVRGHEDVVPAGPVRLLLRYPTFQSPGLAGVALLLASLSPQADPCFSRCTEAIWFARLLASWAAGSRTEEVGSLRLA</sequence>
<evidence type="ECO:0008006" key="3">
    <source>
        <dbReference type="Google" id="ProtNLM"/>
    </source>
</evidence>
<dbReference type="Proteomes" id="UP001066276">
    <property type="component" value="Chromosome 12"/>
</dbReference>
<proteinExistence type="predicted"/>
<reference evidence="1" key="1">
    <citation type="journal article" date="2022" name="bioRxiv">
        <title>Sequencing and chromosome-scale assembly of the giantPleurodeles waltlgenome.</title>
        <authorList>
            <person name="Brown T."/>
            <person name="Elewa A."/>
            <person name="Iarovenko S."/>
            <person name="Subramanian E."/>
            <person name="Araus A.J."/>
            <person name="Petzold A."/>
            <person name="Susuki M."/>
            <person name="Suzuki K.-i.T."/>
            <person name="Hayashi T."/>
            <person name="Toyoda A."/>
            <person name="Oliveira C."/>
            <person name="Osipova E."/>
            <person name="Leigh N.D."/>
            <person name="Simon A."/>
            <person name="Yun M.H."/>
        </authorList>
    </citation>
    <scope>NUCLEOTIDE SEQUENCE</scope>
    <source>
        <strain evidence="1">20211129_DDA</strain>
        <tissue evidence="1">Liver</tissue>
    </source>
</reference>
<evidence type="ECO:0000313" key="1">
    <source>
        <dbReference type="EMBL" id="KAJ1082055.1"/>
    </source>
</evidence>
<accession>A0AAV7L328</accession>
<gene>
    <name evidence="1" type="ORF">NDU88_002225</name>
</gene>
<dbReference type="AlphaFoldDB" id="A0AAV7L328"/>
<dbReference type="EMBL" id="JANPWB010000016">
    <property type="protein sequence ID" value="KAJ1082055.1"/>
    <property type="molecule type" value="Genomic_DNA"/>
</dbReference>
<organism evidence="1 2">
    <name type="scientific">Pleurodeles waltl</name>
    <name type="common">Iberian ribbed newt</name>
    <dbReference type="NCBI Taxonomy" id="8319"/>
    <lineage>
        <taxon>Eukaryota</taxon>
        <taxon>Metazoa</taxon>
        <taxon>Chordata</taxon>
        <taxon>Craniata</taxon>
        <taxon>Vertebrata</taxon>
        <taxon>Euteleostomi</taxon>
        <taxon>Amphibia</taxon>
        <taxon>Batrachia</taxon>
        <taxon>Caudata</taxon>
        <taxon>Salamandroidea</taxon>
        <taxon>Salamandridae</taxon>
        <taxon>Pleurodelinae</taxon>
        <taxon>Pleurodeles</taxon>
    </lineage>
</organism>
<protein>
    <recommendedName>
        <fullName evidence="3">Secreted protein</fullName>
    </recommendedName>
</protein>
<comment type="caution">
    <text evidence="1">The sequence shown here is derived from an EMBL/GenBank/DDBJ whole genome shotgun (WGS) entry which is preliminary data.</text>
</comment>
<evidence type="ECO:0000313" key="2">
    <source>
        <dbReference type="Proteomes" id="UP001066276"/>
    </source>
</evidence>